<proteinExistence type="predicted"/>
<gene>
    <name evidence="1" type="ORF">NCTC10913_04830</name>
</gene>
<evidence type="ECO:0000313" key="2">
    <source>
        <dbReference type="Proteomes" id="UP000277570"/>
    </source>
</evidence>
<accession>A0ABY6T2F7</accession>
<sequence>MGLQNVKVAAINMQEDSSSCSMNKEGASWN</sequence>
<name>A0ABY6T2F7_9CLOT</name>
<dbReference type="Proteomes" id="UP000277570">
    <property type="component" value="Unassembled WGS sequence"/>
</dbReference>
<evidence type="ECO:0000313" key="1">
    <source>
        <dbReference type="EMBL" id="VDG74559.1"/>
    </source>
</evidence>
<keyword evidence="2" id="KW-1185">Reference proteome</keyword>
<reference evidence="1 2" key="1">
    <citation type="submission" date="2018-11" db="EMBL/GenBank/DDBJ databases">
        <authorList>
            <consortium name="Pathogen Informatics"/>
        </authorList>
    </citation>
    <scope>NUCLEOTIDE SEQUENCE [LARGE SCALE GENOMIC DNA]</scope>
    <source>
        <strain evidence="1 2">NCTC10913</strain>
    </source>
</reference>
<organism evidence="1 2">
    <name type="scientific">Clostridium carnis</name>
    <dbReference type="NCBI Taxonomy" id="1530"/>
    <lineage>
        <taxon>Bacteria</taxon>
        <taxon>Bacillati</taxon>
        <taxon>Bacillota</taxon>
        <taxon>Clostridia</taxon>
        <taxon>Eubacteriales</taxon>
        <taxon>Clostridiaceae</taxon>
        <taxon>Clostridium</taxon>
    </lineage>
</organism>
<dbReference type="EMBL" id="UYIN01000023">
    <property type="protein sequence ID" value="VDG74559.1"/>
    <property type="molecule type" value="Genomic_DNA"/>
</dbReference>
<comment type="caution">
    <text evidence="1">The sequence shown here is derived from an EMBL/GenBank/DDBJ whole genome shotgun (WGS) entry which is preliminary data.</text>
</comment>
<protein>
    <submittedName>
        <fullName evidence="1">Uncharacterized protein</fullName>
    </submittedName>
</protein>